<accession>A0AAN9JBS4</accession>
<organism evidence="1 2">
    <name type="scientific">Clitoria ternatea</name>
    <name type="common">Butterfly pea</name>
    <dbReference type="NCBI Taxonomy" id="43366"/>
    <lineage>
        <taxon>Eukaryota</taxon>
        <taxon>Viridiplantae</taxon>
        <taxon>Streptophyta</taxon>
        <taxon>Embryophyta</taxon>
        <taxon>Tracheophyta</taxon>
        <taxon>Spermatophyta</taxon>
        <taxon>Magnoliopsida</taxon>
        <taxon>eudicotyledons</taxon>
        <taxon>Gunneridae</taxon>
        <taxon>Pentapetalae</taxon>
        <taxon>rosids</taxon>
        <taxon>fabids</taxon>
        <taxon>Fabales</taxon>
        <taxon>Fabaceae</taxon>
        <taxon>Papilionoideae</taxon>
        <taxon>50 kb inversion clade</taxon>
        <taxon>NPAAA clade</taxon>
        <taxon>indigoferoid/millettioid clade</taxon>
        <taxon>Phaseoleae</taxon>
        <taxon>Clitoria</taxon>
    </lineage>
</organism>
<dbReference type="AlphaFoldDB" id="A0AAN9JBS4"/>
<comment type="caution">
    <text evidence="1">The sequence shown here is derived from an EMBL/GenBank/DDBJ whole genome shotgun (WGS) entry which is preliminary data.</text>
</comment>
<proteinExistence type="predicted"/>
<name>A0AAN9JBS4_CLITE</name>
<dbReference type="EMBL" id="JAYKXN010000004">
    <property type="protein sequence ID" value="KAK7295361.1"/>
    <property type="molecule type" value="Genomic_DNA"/>
</dbReference>
<gene>
    <name evidence="1" type="ORF">RJT34_18268</name>
</gene>
<protein>
    <submittedName>
        <fullName evidence="1">Uncharacterized protein</fullName>
    </submittedName>
</protein>
<evidence type="ECO:0000313" key="2">
    <source>
        <dbReference type="Proteomes" id="UP001359559"/>
    </source>
</evidence>
<keyword evidence="2" id="KW-1185">Reference proteome</keyword>
<reference evidence="1 2" key="1">
    <citation type="submission" date="2024-01" db="EMBL/GenBank/DDBJ databases">
        <title>The genomes of 5 underutilized Papilionoideae crops provide insights into root nodulation and disease resistance.</title>
        <authorList>
            <person name="Yuan L."/>
        </authorList>
    </citation>
    <scope>NUCLEOTIDE SEQUENCE [LARGE SCALE GENOMIC DNA]</scope>
    <source>
        <strain evidence="1">LY-2023</strain>
        <tissue evidence="1">Leaf</tissue>
    </source>
</reference>
<dbReference type="Proteomes" id="UP001359559">
    <property type="component" value="Unassembled WGS sequence"/>
</dbReference>
<evidence type="ECO:0000313" key="1">
    <source>
        <dbReference type="EMBL" id="KAK7295361.1"/>
    </source>
</evidence>
<sequence length="205" mass="21920">MFVIDPIINFPTLEAKDKDVSGEVNSLNVDIYGVGFYGVSVGPMECGPVSADLIGLCVSGRDKDVSTSTGIERSNVRQRLMHEKVSKGGSLDLVGHGESESFEGVDRLYCNVQGPHVIGPKRSVVGIATGPNLTSVERGSQCHVTGNNNAVRLAGEKVRNVDVKDMFVKCGLISEAQDDSFDMNVDMVGIQETKMSTIDDKVVGL</sequence>